<evidence type="ECO:0000313" key="5">
    <source>
        <dbReference type="Proteomes" id="UP001064632"/>
    </source>
</evidence>
<organism evidence="4 5">
    <name type="scientific">Tahibacter amnicola</name>
    <dbReference type="NCBI Taxonomy" id="2976241"/>
    <lineage>
        <taxon>Bacteria</taxon>
        <taxon>Pseudomonadati</taxon>
        <taxon>Pseudomonadota</taxon>
        <taxon>Gammaproteobacteria</taxon>
        <taxon>Lysobacterales</taxon>
        <taxon>Rhodanobacteraceae</taxon>
        <taxon>Tahibacter</taxon>
    </lineage>
</organism>
<dbReference type="PANTHER" id="PTHR33393:SF13">
    <property type="entry name" value="PGA BIOSYNTHESIS PROTEIN CAPA"/>
    <property type="match status" value="1"/>
</dbReference>
<dbReference type="CDD" id="cd07381">
    <property type="entry name" value="MPP_CapA"/>
    <property type="match status" value="1"/>
</dbReference>
<protein>
    <submittedName>
        <fullName evidence="4">CapA family protein</fullName>
    </submittedName>
</protein>
<keyword evidence="2" id="KW-0732">Signal</keyword>
<dbReference type="SMART" id="SM00854">
    <property type="entry name" value="PGA_cap"/>
    <property type="match status" value="1"/>
</dbReference>
<reference evidence="4" key="1">
    <citation type="submission" date="2022-09" db="EMBL/GenBank/DDBJ databases">
        <title>Tahibacter sp. nov., isolated from a fresh water.</title>
        <authorList>
            <person name="Baek J.H."/>
            <person name="Lee J.K."/>
            <person name="Kim J.M."/>
            <person name="Jeon C.O."/>
        </authorList>
    </citation>
    <scope>NUCLEOTIDE SEQUENCE</scope>
    <source>
        <strain evidence="4">W38</strain>
    </source>
</reference>
<dbReference type="Pfam" id="PF09587">
    <property type="entry name" value="PGA_cap"/>
    <property type="match status" value="1"/>
</dbReference>
<dbReference type="Proteomes" id="UP001064632">
    <property type="component" value="Chromosome"/>
</dbReference>
<feature type="signal peptide" evidence="2">
    <location>
        <begin position="1"/>
        <end position="22"/>
    </location>
</feature>
<dbReference type="InterPro" id="IPR019079">
    <property type="entry name" value="Capsule_synth_CapA"/>
</dbReference>
<evidence type="ECO:0000259" key="3">
    <source>
        <dbReference type="SMART" id="SM00854"/>
    </source>
</evidence>
<dbReference type="SUPFAM" id="SSF56300">
    <property type="entry name" value="Metallo-dependent phosphatases"/>
    <property type="match status" value="1"/>
</dbReference>
<dbReference type="PANTHER" id="PTHR33393">
    <property type="entry name" value="POLYGLUTAMINE SYNTHESIS ACCESSORY PROTEIN RV0574C-RELATED"/>
    <property type="match status" value="1"/>
</dbReference>
<accession>A0ABY6B8U8</accession>
<dbReference type="InterPro" id="IPR029052">
    <property type="entry name" value="Metallo-depent_PP-like"/>
</dbReference>
<comment type="similarity">
    <text evidence="1">Belongs to the CapA family.</text>
</comment>
<dbReference type="EMBL" id="CP104694">
    <property type="protein sequence ID" value="UXI66503.1"/>
    <property type="molecule type" value="Genomic_DNA"/>
</dbReference>
<name>A0ABY6B8U8_9GAMM</name>
<dbReference type="InterPro" id="IPR052169">
    <property type="entry name" value="CW_Biosynth-Accessory"/>
</dbReference>
<sequence>MSCRRAVLILALALANTAPAFANELRLLFTGDILLSRQVHEEWRRRGTSPWESLAPLFQAADWVGGNLEGAFGNSEGCAGAAGPCFAIDTATVPLVVQAGFDVLTHENNHSGDLGTAGRRETIAALHPAGVLALDFAQSPRFFQRGETTLALIAVNTVRGRDGRTQAIPSVELAQKLRLARSVASVVAVSIHWGPELVDWPSSTQRAQAAWLVDQGADVIFGHHPHVVQPAECVSGKPVFYSLGNHLFDQKYPQTKLGAIADCRVRDHTLRCAALATRTSPGSTYPRLADITPANTLADCAAPLRAGLVVDGVAIRPEPWSSELPPDGMALEGWRDGKRLWRSRRQHVLSLEQARLSGDNAPPLLFALERHASPLDMTTGVRPYVYAVGPRGLIARWRGSALAWPLLDAVTQAGDDRSILCALHRGDSFIAPDPTTRQTRVAAYRWNGFGFAGLDPAGTDACARRFATVPTGDAAKASP</sequence>
<keyword evidence="5" id="KW-1185">Reference proteome</keyword>
<feature type="domain" description="Capsule synthesis protein CapA" evidence="3">
    <location>
        <begin position="26"/>
        <end position="250"/>
    </location>
</feature>
<evidence type="ECO:0000313" key="4">
    <source>
        <dbReference type="EMBL" id="UXI66503.1"/>
    </source>
</evidence>
<evidence type="ECO:0000256" key="2">
    <source>
        <dbReference type="SAM" id="SignalP"/>
    </source>
</evidence>
<dbReference type="RefSeq" id="WP_261693487.1">
    <property type="nucleotide sequence ID" value="NZ_CP104694.1"/>
</dbReference>
<gene>
    <name evidence="4" type="ORF">N4264_17335</name>
</gene>
<evidence type="ECO:0000256" key="1">
    <source>
        <dbReference type="ARBA" id="ARBA00005662"/>
    </source>
</evidence>
<feature type="chain" id="PRO_5045346835" evidence="2">
    <location>
        <begin position="23"/>
        <end position="479"/>
    </location>
</feature>
<proteinExistence type="inferred from homology"/>
<dbReference type="Gene3D" id="3.60.21.10">
    <property type="match status" value="1"/>
</dbReference>